<evidence type="ECO:0000313" key="2">
    <source>
        <dbReference type="Proteomes" id="UP000183120"/>
    </source>
</evidence>
<accession>A0A1J4TTY5</accession>
<sequence length="314" mass="35694">MVETSQVLGDKSLVVIFTYAPAGLGHLRVTDALYHGLPSNVIPVLLGSDDKSISFIHRITSVHPMLRGLMEMTQKGILEDVFTYLYRNYLKSMSENIYNKIISILDQRIELPRTILVVSTHFGLAHQLVEVKEKLKREKNINIYTIVQVTDDSPQHLWYVSGADIIFVPSKETKIELMKYGGSLGENKTRIEVVAYPLSPKLGQLLLDKEFNTRQKTLMPYSKLTINIAVPVSGAAVGTDYLERLIDILSNQSYKYIFQVVSKSRSYTRPFLERIKDKNNVKLSACATDRDTVDEYERIYSNNLISLEITKPSE</sequence>
<proteinExistence type="predicted"/>
<dbReference type="STRING" id="1805209.AUJ73_00045"/>
<gene>
    <name evidence="1" type="ORF">AUJ73_00045</name>
</gene>
<dbReference type="Proteomes" id="UP000183120">
    <property type="component" value="Unassembled WGS sequence"/>
</dbReference>
<reference evidence="1 2" key="1">
    <citation type="journal article" date="2016" name="Environ. Microbiol.">
        <title>Genomic resolution of a cold subsurface aquifer community provides metabolic insights for novel microbes adapted to high CO concentrations.</title>
        <authorList>
            <person name="Probst A.J."/>
            <person name="Castelle C.J."/>
            <person name="Singh A."/>
            <person name="Brown C.T."/>
            <person name="Anantharaman K."/>
            <person name="Sharon I."/>
            <person name="Hug L.A."/>
            <person name="Burstein D."/>
            <person name="Emerson J.B."/>
            <person name="Thomas B.C."/>
            <person name="Banfield J.F."/>
        </authorList>
    </citation>
    <scope>NUCLEOTIDE SEQUENCE [LARGE SCALE GENOMIC DNA]</scope>
    <source>
        <strain evidence="1">CG1_02_37_22</strain>
    </source>
</reference>
<protein>
    <recommendedName>
        <fullName evidence="3">Diacylglycerol glucosyltransferase N-terminal domain-containing protein</fullName>
    </recommendedName>
</protein>
<dbReference type="EMBL" id="MNUY01000001">
    <property type="protein sequence ID" value="OIO15724.1"/>
    <property type="molecule type" value="Genomic_DNA"/>
</dbReference>
<evidence type="ECO:0000313" key="1">
    <source>
        <dbReference type="EMBL" id="OIO15724.1"/>
    </source>
</evidence>
<evidence type="ECO:0008006" key="3">
    <source>
        <dbReference type="Google" id="ProtNLM"/>
    </source>
</evidence>
<organism evidence="1 2">
    <name type="scientific">Candidatus Gottesmanbacteria bacterium CG1_02_37_22</name>
    <dbReference type="NCBI Taxonomy" id="1805209"/>
    <lineage>
        <taxon>Bacteria</taxon>
        <taxon>Candidatus Gottesmaniibacteriota</taxon>
    </lineage>
</organism>
<name>A0A1J4TTY5_9BACT</name>
<dbReference type="AlphaFoldDB" id="A0A1J4TTY5"/>
<comment type="caution">
    <text evidence="1">The sequence shown here is derived from an EMBL/GenBank/DDBJ whole genome shotgun (WGS) entry which is preliminary data.</text>
</comment>